<dbReference type="OrthoDB" id="9046151at2"/>
<evidence type="ECO:0000313" key="9">
    <source>
        <dbReference type="Proteomes" id="UP000269198"/>
    </source>
</evidence>
<feature type="region of interest" description="Disordered" evidence="5">
    <location>
        <begin position="432"/>
        <end position="455"/>
    </location>
</feature>
<dbReference type="Proteomes" id="UP000269198">
    <property type="component" value="Unassembled WGS sequence"/>
</dbReference>
<accession>A0A3N0EFG3</accession>
<dbReference type="Gene3D" id="3.90.76.10">
    <property type="entry name" value="Dipeptide-binding Protein, Domain 1"/>
    <property type="match status" value="1"/>
</dbReference>
<evidence type="ECO:0000256" key="5">
    <source>
        <dbReference type="SAM" id="MobiDB-lite"/>
    </source>
</evidence>
<dbReference type="GO" id="GO:0043190">
    <property type="term" value="C:ATP-binding cassette (ABC) transporter complex"/>
    <property type="evidence" value="ECO:0007669"/>
    <property type="project" value="InterPro"/>
</dbReference>
<evidence type="ECO:0000256" key="4">
    <source>
        <dbReference type="ARBA" id="ARBA00022729"/>
    </source>
</evidence>
<dbReference type="AlphaFoldDB" id="A0A3N0EFG3"/>
<dbReference type="GO" id="GO:0015833">
    <property type="term" value="P:peptide transport"/>
    <property type="evidence" value="ECO:0007669"/>
    <property type="project" value="TreeGrafter"/>
</dbReference>
<keyword evidence="4 6" id="KW-0732">Signal</keyword>
<keyword evidence="9" id="KW-1185">Reference proteome</keyword>
<dbReference type="PANTHER" id="PTHR30290">
    <property type="entry name" value="PERIPLASMIC BINDING COMPONENT OF ABC TRANSPORTER"/>
    <property type="match status" value="1"/>
</dbReference>
<dbReference type="Pfam" id="PF00496">
    <property type="entry name" value="SBP_bac_5"/>
    <property type="match status" value="1"/>
</dbReference>
<sequence>MKPRHRHLRTSAFAALVALAPLATACGTDSTDESQTTLRTIQGLTPSQFDPCGSPNGSETAYMAAIYAPLIRTAPDTGELSPGIATDWEFSNELQTLTLTLQTGLRFQDGTTLDAEAAKRSIEQCLDMETQRIPGLESISAEGEDTLVFDTSTPNSGLPALLGSRLGMLASPTAREERGEEFGAEPVGAGPFQLDEFVPGSSISLTSWDEYQEAGLPEAKVDRIESEIISDPSAQEAALTGGQADFGWRLDYSMPSSLEGTGIHVEHNLGVSMSDLNIDRSQGPLQDKKIRQALSYAIDREALAQANTSGLSDVGAVQPYPPGHRLHFDELDDTYEHDPDKARELLDEAGHPDGLTLRGVSLDAPSFVNNGVVISEQLAEVGIEVDFEAKDVAEASKDFYVNHEYDLISTGMNSGPDWLSIYRRILTTESSGNSGNVPVPGGEEALERASSASSDAELEEALKEADEVIQEELPIIPLYYSPTVSAWGDNVTGGEESVALNGEADLTALGLR</sequence>
<name>A0A3N0EFG3_9ACTN</name>
<dbReference type="EMBL" id="RJMB01000003">
    <property type="protein sequence ID" value="RNL86616.1"/>
    <property type="molecule type" value="Genomic_DNA"/>
</dbReference>
<organism evidence="8 9">
    <name type="scientific">Halostreptopolyspora alba</name>
    <dbReference type="NCBI Taxonomy" id="2487137"/>
    <lineage>
        <taxon>Bacteria</taxon>
        <taxon>Bacillati</taxon>
        <taxon>Actinomycetota</taxon>
        <taxon>Actinomycetes</taxon>
        <taxon>Streptosporangiales</taxon>
        <taxon>Nocardiopsidaceae</taxon>
        <taxon>Halostreptopolyspora</taxon>
    </lineage>
</organism>
<dbReference type="PANTHER" id="PTHR30290:SF10">
    <property type="entry name" value="PERIPLASMIC OLIGOPEPTIDE-BINDING PROTEIN-RELATED"/>
    <property type="match status" value="1"/>
</dbReference>
<comment type="caution">
    <text evidence="8">The sequence shown here is derived from an EMBL/GenBank/DDBJ whole genome shotgun (WGS) entry which is preliminary data.</text>
</comment>
<dbReference type="RefSeq" id="WP_123200141.1">
    <property type="nucleotide sequence ID" value="NZ_RJMB01000003.1"/>
</dbReference>
<gene>
    <name evidence="8" type="ORF">EFW17_05375</name>
</gene>
<dbReference type="GO" id="GO:1904680">
    <property type="term" value="F:peptide transmembrane transporter activity"/>
    <property type="evidence" value="ECO:0007669"/>
    <property type="project" value="TreeGrafter"/>
</dbReference>
<dbReference type="InterPro" id="IPR039424">
    <property type="entry name" value="SBP_5"/>
</dbReference>
<comment type="subcellular location">
    <subcellularLocation>
        <location evidence="1">Cell envelope</location>
    </subcellularLocation>
</comment>
<dbReference type="InterPro" id="IPR000914">
    <property type="entry name" value="SBP_5_dom"/>
</dbReference>
<protein>
    <recommendedName>
        <fullName evidence="7">Solute-binding protein family 5 domain-containing protein</fullName>
    </recommendedName>
</protein>
<feature type="signal peptide" evidence="6">
    <location>
        <begin position="1"/>
        <end position="25"/>
    </location>
</feature>
<feature type="domain" description="Solute-binding protein family 5" evidence="7">
    <location>
        <begin position="79"/>
        <end position="421"/>
    </location>
</feature>
<evidence type="ECO:0000256" key="2">
    <source>
        <dbReference type="ARBA" id="ARBA00005695"/>
    </source>
</evidence>
<evidence type="ECO:0000256" key="6">
    <source>
        <dbReference type="SAM" id="SignalP"/>
    </source>
</evidence>
<dbReference type="SUPFAM" id="SSF53850">
    <property type="entry name" value="Periplasmic binding protein-like II"/>
    <property type="match status" value="1"/>
</dbReference>
<dbReference type="PIRSF" id="PIRSF002741">
    <property type="entry name" value="MppA"/>
    <property type="match status" value="1"/>
</dbReference>
<keyword evidence="3" id="KW-0813">Transport</keyword>
<dbReference type="PROSITE" id="PS51257">
    <property type="entry name" value="PROKAR_LIPOPROTEIN"/>
    <property type="match status" value="1"/>
</dbReference>
<dbReference type="GO" id="GO:0030313">
    <property type="term" value="C:cell envelope"/>
    <property type="evidence" value="ECO:0007669"/>
    <property type="project" value="UniProtKB-SubCell"/>
</dbReference>
<evidence type="ECO:0000259" key="7">
    <source>
        <dbReference type="Pfam" id="PF00496"/>
    </source>
</evidence>
<feature type="chain" id="PRO_5039279931" description="Solute-binding protein family 5 domain-containing protein" evidence="6">
    <location>
        <begin position="26"/>
        <end position="512"/>
    </location>
</feature>
<proteinExistence type="inferred from homology"/>
<comment type="similarity">
    <text evidence="2">Belongs to the bacterial solute-binding protein 5 family.</text>
</comment>
<evidence type="ECO:0000256" key="1">
    <source>
        <dbReference type="ARBA" id="ARBA00004196"/>
    </source>
</evidence>
<dbReference type="Gene3D" id="3.40.190.10">
    <property type="entry name" value="Periplasmic binding protein-like II"/>
    <property type="match status" value="1"/>
</dbReference>
<dbReference type="Gene3D" id="3.10.105.10">
    <property type="entry name" value="Dipeptide-binding Protein, Domain 3"/>
    <property type="match status" value="1"/>
</dbReference>
<reference evidence="8 9" key="1">
    <citation type="submission" date="2018-11" db="EMBL/GenBank/DDBJ databases">
        <title>The genome draft of YIM 96095.</title>
        <authorList>
            <person name="Tang S.-K."/>
            <person name="Chunyu W.-X."/>
            <person name="Feng Y.-Z."/>
        </authorList>
    </citation>
    <scope>NUCLEOTIDE SEQUENCE [LARGE SCALE GENOMIC DNA]</scope>
    <source>
        <strain evidence="8 9">YIM 96095</strain>
    </source>
</reference>
<dbReference type="InterPro" id="IPR030678">
    <property type="entry name" value="Peptide/Ni-bd"/>
</dbReference>
<evidence type="ECO:0000256" key="3">
    <source>
        <dbReference type="ARBA" id="ARBA00022448"/>
    </source>
</evidence>
<dbReference type="GO" id="GO:0042597">
    <property type="term" value="C:periplasmic space"/>
    <property type="evidence" value="ECO:0007669"/>
    <property type="project" value="UniProtKB-ARBA"/>
</dbReference>
<evidence type="ECO:0000313" key="8">
    <source>
        <dbReference type="EMBL" id="RNL86616.1"/>
    </source>
</evidence>